<dbReference type="RefSeq" id="XP_030928149.1">
    <property type="nucleotide sequence ID" value="XM_031072289.1"/>
</dbReference>
<dbReference type="Gramene" id="QL08p047409:mrna">
    <property type="protein sequence ID" value="QL08p047409:mrna:CDS:1"/>
    <property type="gene ID" value="QL08p047409"/>
</dbReference>
<dbReference type="Pfam" id="PF13639">
    <property type="entry name" value="zf-RING_2"/>
    <property type="match status" value="1"/>
</dbReference>
<keyword evidence="2 4" id="KW-0863">Zinc-finger</keyword>
<keyword evidence="3" id="KW-0862">Zinc</keyword>
<dbReference type="PANTHER" id="PTHR45969">
    <property type="entry name" value="RING ZINC FINGER PROTEIN-RELATED"/>
    <property type="match status" value="1"/>
</dbReference>
<evidence type="ECO:0000313" key="8">
    <source>
        <dbReference type="EnsemblPlants" id="QL08p047409:mrna:CDS:1"/>
    </source>
</evidence>
<dbReference type="GeneID" id="115954437"/>
<evidence type="ECO:0000256" key="2">
    <source>
        <dbReference type="ARBA" id="ARBA00022771"/>
    </source>
</evidence>
<dbReference type="PROSITE" id="PS50089">
    <property type="entry name" value="ZF_RING_2"/>
    <property type="match status" value="1"/>
</dbReference>
<dbReference type="KEGG" id="qlo:115954437"/>
<dbReference type="SUPFAM" id="SSF57850">
    <property type="entry name" value="RING/U-box"/>
    <property type="match status" value="1"/>
</dbReference>
<dbReference type="SMART" id="SM00184">
    <property type="entry name" value="RING"/>
    <property type="match status" value="1"/>
</dbReference>
<dbReference type="InterPro" id="IPR001841">
    <property type="entry name" value="Znf_RING"/>
</dbReference>
<reference evidence="8 9" key="1">
    <citation type="journal article" date="2016" name="G3 (Bethesda)">
        <title>First Draft Assembly and Annotation of the Genome of a California Endemic Oak Quercus lobata Nee (Fagaceae).</title>
        <authorList>
            <person name="Sork V.L."/>
            <person name="Fitz-Gibbon S.T."/>
            <person name="Puiu D."/>
            <person name="Crepeau M."/>
            <person name="Gugger P.F."/>
            <person name="Sherman R."/>
            <person name="Stevens K."/>
            <person name="Langley C.H."/>
            <person name="Pellegrini M."/>
            <person name="Salzberg S.L."/>
        </authorList>
    </citation>
    <scope>NUCLEOTIDE SEQUENCE [LARGE SCALE GENOMIC DNA]</scope>
    <source>
        <strain evidence="8 9">cv. SW786</strain>
    </source>
</reference>
<keyword evidence="9" id="KW-1185">Reference proteome</keyword>
<evidence type="ECO:0000256" key="3">
    <source>
        <dbReference type="ARBA" id="ARBA00022833"/>
    </source>
</evidence>
<evidence type="ECO:0000313" key="9">
    <source>
        <dbReference type="Proteomes" id="UP000594261"/>
    </source>
</evidence>
<proteinExistence type="predicted"/>
<protein>
    <recommendedName>
        <fullName evidence="7">RING-type domain-containing protein</fullName>
    </recommendedName>
</protein>
<feature type="domain" description="RING-type" evidence="7">
    <location>
        <begin position="98"/>
        <end position="141"/>
    </location>
</feature>
<dbReference type="InParanoid" id="A0A7N2ME11"/>
<sequence length="175" mass="20060">MKMSRFMPNLLNFLGRLIFLVLVASFYPHKCKESNQDCNSNQDSVEEEDIDSPSPLMVQVPFTGSVVSKLIKKKLPVVELSNFLKQSRAQEGEDSILCAICLNCIEKSEEIREPANCSHVYHRECIDGWVDHGQVTCPLCRLQLLPALSEEVKDEKDPWRMERIAYLFGEDYVMC</sequence>
<evidence type="ECO:0000256" key="5">
    <source>
        <dbReference type="SAM" id="MobiDB-lite"/>
    </source>
</evidence>
<evidence type="ECO:0000256" key="6">
    <source>
        <dbReference type="SAM" id="SignalP"/>
    </source>
</evidence>
<organism evidence="8 9">
    <name type="scientific">Quercus lobata</name>
    <name type="common">Valley oak</name>
    <dbReference type="NCBI Taxonomy" id="97700"/>
    <lineage>
        <taxon>Eukaryota</taxon>
        <taxon>Viridiplantae</taxon>
        <taxon>Streptophyta</taxon>
        <taxon>Embryophyta</taxon>
        <taxon>Tracheophyta</taxon>
        <taxon>Spermatophyta</taxon>
        <taxon>Magnoliopsida</taxon>
        <taxon>eudicotyledons</taxon>
        <taxon>Gunneridae</taxon>
        <taxon>Pentapetalae</taxon>
        <taxon>rosids</taxon>
        <taxon>fabids</taxon>
        <taxon>Fagales</taxon>
        <taxon>Fagaceae</taxon>
        <taxon>Quercus</taxon>
    </lineage>
</organism>
<evidence type="ECO:0000259" key="7">
    <source>
        <dbReference type="PROSITE" id="PS50089"/>
    </source>
</evidence>
<dbReference type="Proteomes" id="UP000594261">
    <property type="component" value="Chromosome 8"/>
</dbReference>
<name>A0A7N2ME11_QUELO</name>
<dbReference type="OrthoDB" id="8062037at2759"/>
<feature type="signal peptide" evidence="6">
    <location>
        <begin position="1"/>
        <end position="25"/>
    </location>
</feature>
<keyword evidence="1" id="KW-0479">Metal-binding</keyword>
<dbReference type="AlphaFoldDB" id="A0A7N2ME11"/>
<feature type="chain" id="PRO_5029626654" description="RING-type domain-containing protein" evidence="6">
    <location>
        <begin position="26"/>
        <end position="175"/>
    </location>
</feature>
<dbReference type="EnsemblPlants" id="QL08p047409:mrna">
    <property type="protein sequence ID" value="QL08p047409:mrna:CDS:1"/>
    <property type="gene ID" value="QL08p047409"/>
</dbReference>
<dbReference type="GO" id="GO:0008270">
    <property type="term" value="F:zinc ion binding"/>
    <property type="evidence" value="ECO:0007669"/>
    <property type="project" value="UniProtKB-KW"/>
</dbReference>
<dbReference type="GO" id="GO:0061630">
    <property type="term" value="F:ubiquitin protein ligase activity"/>
    <property type="evidence" value="ECO:0007669"/>
    <property type="project" value="TreeGrafter"/>
</dbReference>
<reference evidence="8" key="2">
    <citation type="submission" date="2021-01" db="UniProtKB">
        <authorList>
            <consortium name="EnsemblPlants"/>
        </authorList>
    </citation>
    <scope>IDENTIFICATION</scope>
</reference>
<feature type="region of interest" description="Disordered" evidence="5">
    <location>
        <begin position="33"/>
        <end position="52"/>
    </location>
</feature>
<dbReference type="Gene3D" id="3.30.40.10">
    <property type="entry name" value="Zinc/RING finger domain, C3HC4 (zinc finger)"/>
    <property type="match status" value="1"/>
</dbReference>
<dbReference type="OMA" id="DQGHETC"/>
<dbReference type="EMBL" id="LRBV02000008">
    <property type="status" value="NOT_ANNOTATED_CDS"/>
    <property type="molecule type" value="Genomic_DNA"/>
</dbReference>
<accession>A0A7N2ME11</accession>
<evidence type="ECO:0000256" key="1">
    <source>
        <dbReference type="ARBA" id="ARBA00022723"/>
    </source>
</evidence>
<evidence type="ECO:0000256" key="4">
    <source>
        <dbReference type="PROSITE-ProRule" id="PRU00175"/>
    </source>
</evidence>
<dbReference type="InterPro" id="IPR013083">
    <property type="entry name" value="Znf_RING/FYVE/PHD"/>
</dbReference>
<dbReference type="PANTHER" id="PTHR45969:SF22">
    <property type="entry name" value="E3 UBIQUITIN-PROTEIN LIGASE RHA1B-LIKE"/>
    <property type="match status" value="1"/>
</dbReference>
<dbReference type="GO" id="GO:0016567">
    <property type="term" value="P:protein ubiquitination"/>
    <property type="evidence" value="ECO:0007669"/>
    <property type="project" value="TreeGrafter"/>
</dbReference>
<gene>
    <name evidence="8" type="primary">LOC115954437</name>
</gene>
<keyword evidence="6" id="KW-0732">Signal</keyword>